<evidence type="ECO:0000313" key="3">
    <source>
        <dbReference type="Proteomes" id="UP000515908"/>
    </source>
</evidence>
<accession>A0A7G2C0X0</accession>
<proteinExistence type="predicted"/>
<name>A0A7G2C0X0_9TRYP</name>
<feature type="transmembrane region" description="Helical" evidence="1">
    <location>
        <begin position="47"/>
        <end position="65"/>
    </location>
</feature>
<dbReference type="EMBL" id="LR877145">
    <property type="protein sequence ID" value="CAD2213339.1"/>
    <property type="molecule type" value="Genomic_DNA"/>
</dbReference>
<evidence type="ECO:0000256" key="1">
    <source>
        <dbReference type="SAM" id="Phobius"/>
    </source>
</evidence>
<dbReference type="AlphaFoldDB" id="A0A7G2C0X0"/>
<gene>
    <name evidence="2" type="ORF">ADEAN_000078000</name>
</gene>
<keyword evidence="1" id="KW-0812">Transmembrane</keyword>
<dbReference type="Proteomes" id="UP000515908">
    <property type="component" value="Chromosome 01"/>
</dbReference>
<sequence>MFRPALSVSKRTYMLAFNSKAKARPNFGLSGVGYYTSEVYHKAGQNYWMAICVGGPFLIIGAIMYDGFWSKLDDIAGGGSSHLDYGWRSQDRKPWDFSFDIGEGYAAGPATLRPAPGAVELGHH</sequence>
<keyword evidence="3" id="KW-1185">Reference proteome</keyword>
<organism evidence="2 3">
    <name type="scientific">Angomonas deanei</name>
    <dbReference type="NCBI Taxonomy" id="59799"/>
    <lineage>
        <taxon>Eukaryota</taxon>
        <taxon>Discoba</taxon>
        <taxon>Euglenozoa</taxon>
        <taxon>Kinetoplastea</taxon>
        <taxon>Metakinetoplastina</taxon>
        <taxon>Trypanosomatida</taxon>
        <taxon>Trypanosomatidae</taxon>
        <taxon>Strigomonadinae</taxon>
        <taxon>Angomonas</taxon>
    </lineage>
</organism>
<keyword evidence="1" id="KW-1133">Transmembrane helix</keyword>
<reference evidence="2 3" key="1">
    <citation type="submission" date="2020-08" db="EMBL/GenBank/DDBJ databases">
        <authorList>
            <person name="Newling K."/>
            <person name="Davey J."/>
            <person name="Forrester S."/>
        </authorList>
    </citation>
    <scope>NUCLEOTIDE SEQUENCE [LARGE SCALE GENOMIC DNA]</scope>
    <source>
        <strain evidence="3">Crithidia deanei Carvalho (ATCC PRA-265)</strain>
    </source>
</reference>
<evidence type="ECO:0000313" key="2">
    <source>
        <dbReference type="EMBL" id="CAD2213339.1"/>
    </source>
</evidence>
<dbReference type="VEuPathDB" id="TriTrypDB:ADEAN_000078000"/>
<keyword evidence="1" id="KW-0472">Membrane</keyword>
<protein>
    <submittedName>
        <fullName evidence="2">Uncharacterized protein</fullName>
    </submittedName>
</protein>